<organism evidence="1 2">
    <name type="scientific">Monilinia fructicola</name>
    <name type="common">Brown rot fungus</name>
    <name type="synonym">Ciboria fructicola</name>
    <dbReference type="NCBI Taxonomy" id="38448"/>
    <lineage>
        <taxon>Eukaryota</taxon>
        <taxon>Fungi</taxon>
        <taxon>Dikarya</taxon>
        <taxon>Ascomycota</taxon>
        <taxon>Pezizomycotina</taxon>
        <taxon>Leotiomycetes</taxon>
        <taxon>Helotiales</taxon>
        <taxon>Sclerotiniaceae</taxon>
        <taxon>Monilinia</taxon>
    </lineage>
</organism>
<dbReference type="EMBL" id="VICG01000012">
    <property type="protein sequence ID" value="KAA8566125.1"/>
    <property type="molecule type" value="Genomic_DNA"/>
</dbReference>
<name>A0A5M9JG54_MONFR</name>
<accession>A0A5M9JG54</accession>
<sequence>MSLRRQVFLIGPGFIGGEILDLLLQERYEVTVLARRQEAAQGLESLGAKTIKGSLRDSDIITKQASLNNIRVESGKSTIYLHTSGASLLGIHAKGAFARETIYEDDKPEAIDAISDDASHREIDLAIVKASRSLGPRAKLAIMIPPLIYGVNSREKRLSIQLPTMF</sequence>
<dbReference type="AlphaFoldDB" id="A0A5M9JG54"/>
<reference evidence="1 2" key="1">
    <citation type="submission" date="2019-06" db="EMBL/GenBank/DDBJ databases">
        <title>Genome Sequence of the Brown Rot Fungal Pathogen Monilinia fructicola.</title>
        <authorList>
            <person name="De Miccolis Angelini R.M."/>
            <person name="Landi L."/>
            <person name="Abate D."/>
            <person name="Pollastro S."/>
            <person name="Romanazzi G."/>
            <person name="Faretra F."/>
        </authorList>
    </citation>
    <scope>NUCLEOTIDE SEQUENCE [LARGE SCALE GENOMIC DNA]</scope>
    <source>
        <strain evidence="1 2">Mfrc123</strain>
    </source>
</reference>
<dbReference type="InterPro" id="IPR036291">
    <property type="entry name" value="NAD(P)-bd_dom_sf"/>
</dbReference>
<comment type="caution">
    <text evidence="1">The sequence shown here is derived from an EMBL/GenBank/DDBJ whole genome shotgun (WGS) entry which is preliminary data.</text>
</comment>
<dbReference type="GO" id="GO:0005737">
    <property type="term" value="C:cytoplasm"/>
    <property type="evidence" value="ECO:0007669"/>
    <property type="project" value="TreeGrafter"/>
</dbReference>
<dbReference type="InterPro" id="IPR051783">
    <property type="entry name" value="NAD(P)-dependent_oxidoreduct"/>
</dbReference>
<gene>
    <name evidence="1" type="ORF">EYC84_008728</name>
</gene>
<evidence type="ECO:0000313" key="2">
    <source>
        <dbReference type="Proteomes" id="UP000322873"/>
    </source>
</evidence>
<protein>
    <recommendedName>
        <fullName evidence="3">NAD(P)-binding domain-containing protein</fullName>
    </recommendedName>
</protein>
<keyword evidence="2" id="KW-1185">Reference proteome</keyword>
<dbReference type="PANTHER" id="PTHR48079">
    <property type="entry name" value="PROTEIN YEEZ"/>
    <property type="match status" value="1"/>
</dbReference>
<dbReference type="GO" id="GO:0004029">
    <property type="term" value="F:aldehyde dehydrogenase (NAD+) activity"/>
    <property type="evidence" value="ECO:0007669"/>
    <property type="project" value="TreeGrafter"/>
</dbReference>
<dbReference type="Proteomes" id="UP000322873">
    <property type="component" value="Unassembled WGS sequence"/>
</dbReference>
<evidence type="ECO:0000313" key="1">
    <source>
        <dbReference type="EMBL" id="KAA8566125.1"/>
    </source>
</evidence>
<proteinExistence type="predicted"/>
<dbReference type="SUPFAM" id="SSF51735">
    <property type="entry name" value="NAD(P)-binding Rossmann-fold domains"/>
    <property type="match status" value="1"/>
</dbReference>
<evidence type="ECO:0008006" key="3">
    <source>
        <dbReference type="Google" id="ProtNLM"/>
    </source>
</evidence>
<dbReference type="Gene3D" id="3.40.50.720">
    <property type="entry name" value="NAD(P)-binding Rossmann-like Domain"/>
    <property type="match status" value="1"/>
</dbReference>
<dbReference type="PANTHER" id="PTHR48079:SF6">
    <property type="entry name" value="NAD(P)-BINDING DOMAIN-CONTAINING PROTEIN-RELATED"/>
    <property type="match status" value="1"/>
</dbReference>